<dbReference type="GO" id="GO:0015679">
    <property type="term" value="P:plasma membrane copper ion transport"/>
    <property type="evidence" value="ECO:0007669"/>
    <property type="project" value="TreeGrafter"/>
</dbReference>
<dbReference type="Gene3D" id="2.40.30.170">
    <property type="match status" value="1"/>
</dbReference>
<dbReference type="GO" id="GO:0060003">
    <property type="term" value="P:copper ion export"/>
    <property type="evidence" value="ECO:0007669"/>
    <property type="project" value="TreeGrafter"/>
</dbReference>
<evidence type="ECO:0000256" key="2">
    <source>
        <dbReference type="ARBA" id="ARBA00022448"/>
    </source>
</evidence>
<organism evidence="5 6">
    <name type="scientific">Pedobacter cryotolerans</name>
    <dbReference type="NCBI Taxonomy" id="2571270"/>
    <lineage>
        <taxon>Bacteria</taxon>
        <taxon>Pseudomonadati</taxon>
        <taxon>Bacteroidota</taxon>
        <taxon>Sphingobacteriia</taxon>
        <taxon>Sphingobacteriales</taxon>
        <taxon>Sphingobacteriaceae</taxon>
        <taxon>Pedobacter</taxon>
    </lineage>
</organism>
<dbReference type="Proteomes" id="UP000310477">
    <property type="component" value="Unassembled WGS sequence"/>
</dbReference>
<dbReference type="RefSeq" id="WP_136875354.1">
    <property type="nucleotide sequence ID" value="NZ_SWBO01000003.1"/>
</dbReference>
<dbReference type="Pfam" id="PF25973">
    <property type="entry name" value="BSH_CzcB"/>
    <property type="match status" value="1"/>
</dbReference>
<comment type="caution">
    <text evidence="5">The sequence shown here is derived from an EMBL/GenBank/DDBJ whole genome shotgun (WGS) entry which is preliminary data.</text>
</comment>
<evidence type="ECO:0000313" key="5">
    <source>
        <dbReference type="EMBL" id="TKC01718.1"/>
    </source>
</evidence>
<evidence type="ECO:0000256" key="3">
    <source>
        <dbReference type="SAM" id="SignalP"/>
    </source>
</evidence>
<dbReference type="GO" id="GO:0022857">
    <property type="term" value="F:transmembrane transporter activity"/>
    <property type="evidence" value="ECO:0007669"/>
    <property type="project" value="InterPro"/>
</dbReference>
<feature type="domain" description="CzcB-like barrel-sandwich hybrid" evidence="4">
    <location>
        <begin position="75"/>
        <end position="218"/>
    </location>
</feature>
<reference evidence="5 6" key="1">
    <citation type="submission" date="2019-04" db="EMBL/GenBank/DDBJ databases">
        <title>Pedobacter sp. AR-2-6 sp. nov., isolated from Arctic soil.</title>
        <authorList>
            <person name="Dahal R.H."/>
            <person name="Kim D.-U."/>
        </authorList>
    </citation>
    <scope>NUCLEOTIDE SEQUENCE [LARGE SCALE GENOMIC DNA]</scope>
    <source>
        <strain evidence="5 6">AR-2-6</strain>
    </source>
</reference>
<dbReference type="Gene3D" id="1.10.287.470">
    <property type="entry name" value="Helix hairpin bin"/>
    <property type="match status" value="1"/>
</dbReference>
<dbReference type="NCBIfam" id="TIGR01730">
    <property type="entry name" value="RND_mfp"/>
    <property type="match status" value="1"/>
</dbReference>
<evidence type="ECO:0000313" key="6">
    <source>
        <dbReference type="Proteomes" id="UP000310477"/>
    </source>
</evidence>
<dbReference type="InterPro" id="IPR006143">
    <property type="entry name" value="RND_pump_MFP"/>
</dbReference>
<dbReference type="InterPro" id="IPR058647">
    <property type="entry name" value="BSH_CzcB-like"/>
</dbReference>
<dbReference type="InterPro" id="IPR051909">
    <property type="entry name" value="MFP_Cation_Efflux"/>
</dbReference>
<dbReference type="OrthoDB" id="9814657at2"/>
<dbReference type="AlphaFoldDB" id="A0A4U1C800"/>
<dbReference type="SUPFAM" id="SSF111369">
    <property type="entry name" value="HlyD-like secretion proteins"/>
    <property type="match status" value="1"/>
</dbReference>
<feature type="signal peptide" evidence="3">
    <location>
        <begin position="1"/>
        <end position="20"/>
    </location>
</feature>
<dbReference type="EMBL" id="SWBO01000003">
    <property type="protein sequence ID" value="TKC01718.1"/>
    <property type="molecule type" value="Genomic_DNA"/>
</dbReference>
<dbReference type="PANTHER" id="PTHR30097">
    <property type="entry name" value="CATION EFFLUX SYSTEM PROTEIN CUSB"/>
    <property type="match status" value="1"/>
</dbReference>
<feature type="chain" id="PRO_5020425102" evidence="3">
    <location>
        <begin position="21"/>
        <end position="376"/>
    </location>
</feature>
<dbReference type="Gene3D" id="2.40.420.20">
    <property type="match status" value="1"/>
</dbReference>
<dbReference type="PROSITE" id="PS51257">
    <property type="entry name" value="PROKAR_LIPOPROTEIN"/>
    <property type="match status" value="1"/>
</dbReference>
<keyword evidence="3" id="KW-0732">Signal</keyword>
<accession>A0A4U1C800</accession>
<proteinExistence type="inferred from homology"/>
<protein>
    <submittedName>
        <fullName evidence="5">Efflux RND transporter periplasmic adaptor subunit</fullName>
    </submittedName>
</protein>
<dbReference type="PANTHER" id="PTHR30097:SF4">
    <property type="entry name" value="SLR6042 PROTEIN"/>
    <property type="match status" value="1"/>
</dbReference>
<sequence>MKTRYIYFVLLFLFSCTAKEQEVKEEQPIVVDNKITFTDAQLKSAGLTFVKLEEQKMASVLRLNGKIDVPPQNMVSISVPMGGYLKNTKLLPGMHVNKGEVIATIEDQQYIQLQQDYLLTKSKIAFSKLEYERQKELNQSKATSDKVFQQATAEYNSLTIMLSSLGEKLKLIGKNPSSISEKNISRSISIYAPIDGFVTKVNVNIGKYVSPTDVLFELVNPTDIHLAINVFEKDLGKLFIGQEVVTYTNNDPKNKHLAEILLIGKDLGEDRSTEVHCHFEDYDKTLIPGTYMNAEVQIKANNSFVLPEDAVVSFENKNYAFVKKSAKEFEMISVQTGVVENGFIEVLNGKQLANQTFVQKGAYTLLMTIKNKAEEE</sequence>
<dbReference type="GO" id="GO:0016020">
    <property type="term" value="C:membrane"/>
    <property type="evidence" value="ECO:0007669"/>
    <property type="project" value="InterPro"/>
</dbReference>
<evidence type="ECO:0000259" key="4">
    <source>
        <dbReference type="Pfam" id="PF25973"/>
    </source>
</evidence>
<name>A0A4U1C800_9SPHI</name>
<gene>
    <name evidence="5" type="ORF">FA045_05550</name>
</gene>
<keyword evidence="6" id="KW-1185">Reference proteome</keyword>
<keyword evidence="2" id="KW-0813">Transport</keyword>
<comment type="similarity">
    <text evidence="1">Belongs to the membrane fusion protein (MFP) (TC 8.A.1) family.</text>
</comment>
<dbReference type="Gene3D" id="2.40.50.100">
    <property type="match status" value="1"/>
</dbReference>
<dbReference type="GO" id="GO:0030313">
    <property type="term" value="C:cell envelope"/>
    <property type="evidence" value="ECO:0007669"/>
    <property type="project" value="TreeGrafter"/>
</dbReference>
<evidence type="ECO:0000256" key="1">
    <source>
        <dbReference type="ARBA" id="ARBA00009477"/>
    </source>
</evidence>